<geneLocation type="chloroplast" evidence="5"/>
<dbReference type="GO" id="GO:0003735">
    <property type="term" value="F:structural constituent of ribosome"/>
    <property type="evidence" value="ECO:0007669"/>
    <property type="project" value="InterPro"/>
</dbReference>
<dbReference type="AlphaFoldDB" id="A0A1W6EH94"/>
<dbReference type="GO" id="GO:0015934">
    <property type="term" value="C:large ribosomal subunit"/>
    <property type="evidence" value="ECO:0007669"/>
    <property type="project" value="InterPro"/>
</dbReference>
<comment type="similarity">
    <text evidence="1">Belongs to the bacterial ribosomal protein bL32 family.</text>
</comment>
<dbReference type="Pfam" id="PF01783">
    <property type="entry name" value="Ribosomal_L32p"/>
    <property type="match status" value="1"/>
</dbReference>
<evidence type="ECO:0000256" key="4">
    <source>
        <dbReference type="SAM" id="MobiDB-lite"/>
    </source>
</evidence>
<dbReference type="RefSeq" id="YP_009367775.1">
    <property type="nucleotide sequence ID" value="NC_034713.1"/>
</dbReference>
<reference evidence="5" key="1">
    <citation type="journal article" date="2017" name="Sci. Rep.">
        <title>Divergent copies of the large inverted repeat in the chloroplast genomes of ulvophycean green algae.</title>
        <authorList>
            <person name="Turmel M."/>
            <person name="Otis C."/>
            <person name="Lemieux C."/>
        </authorList>
    </citation>
    <scope>NUCLEOTIDE SEQUENCE</scope>
</reference>
<keyword evidence="5" id="KW-0934">Plastid</keyword>
<gene>
    <name evidence="5" type="primary">rpl32</name>
</gene>
<evidence type="ECO:0000256" key="2">
    <source>
        <dbReference type="ARBA" id="ARBA00022980"/>
    </source>
</evidence>
<keyword evidence="2 5" id="KW-0689">Ribosomal protein</keyword>
<name>A0A1W6EH94_9CHLO</name>
<sequence>MTPKKRKSKSKKNLRKTNWKNKASTQAEKALTIAKSVLAEFSETND</sequence>
<evidence type="ECO:0000256" key="1">
    <source>
        <dbReference type="ARBA" id="ARBA00008560"/>
    </source>
</evidence>
<feature type="compositionally biased region" description="Basic residues" evidence="4">
    <location>
        <begin position="1"/>
        <end position="19"/>
    </location>
</feature>
<dbReference type="GeneID" id="32884376"/>
<proteinExistence type="inferred from homology"/>
<keyword evidence="5" id="KW-0150">Chloroplast</keyword>
<dbReference type="InterPro" id="IPR002677">
    <property type="entry name" value="Ribosomal_bL32"/>
</dbReference>
<dbReference type="GO" id="GO:0006412">
    <property type="term" value="P:translation"/>
    <property type="evidence" value="ECO:0007669"/>
    <property type="project" value="InterPro"/>
</dbReference>
<accession>A0A1W6EH94</accession>
<protein>
    <submittedName>
        <fullName evidence="5">Ribosomal protein L32</fullName>
    </submittedName>
</protein>
<dbReference type="EMBL" id="KY407660">
    <property type="protein sequence ID" value="ARK14778.1"/>
    <property type="molecule type" value="Genomic_DNA"/>
</dbReference>
<evidence type="ECO:0000313" key="5">
    <source>
        <dbReference type="EMBL" id="ARK14778.1"/>
    </source>
</evidence>
<feature type="region of interest" description="Disordered" evidence="4">
    <location>
        <begin position="1"/>
        <end position="25"/>
    </location>
</feature>
<evidence type="ECO:0000256" key="3">
    <source>
        <dbReference type="ARBA" id="ARBA00023274"/>
    </source>
</evidence>
<keyword evidence="3" id="KW-0687">Ribonucleoprotein</keyword>
<organism evidence="5">
    <name type="scientific">Neodangemannia microcystis</name>
    <dbReference type="NCBI Taxonomy" id="173495"/>
    <lineage>
        <taxon>Eukaryota</taxon>
        <taxon>Viridiplantae</taxon>
        <taxon>Chlorophyta</taxon>
        <taxon>core chlorophytes</taxon>
        <taxon>Ulvophyceae</taxon>
        <taxon>OUU clade</taxon>
        <taxon>Oltmannsiellopsidales</taxon>
        <taxon>Oltmannsiellopsidaceae</taxon>
        <taxon>Neodangemannia</taxon>
    </lineage>
</organism>